<feature type="domain" description="Yeast cell wall synthesis Kre9/Knh1-like N-terminal" evidence="4">
    <location>
        <begin position="29"/>
        <end position="106"/>
    </location>
</feature>
<dbReference type="OrthoDB" id="5589325at2759"/>
<dbReference type="EMBL" id="KE375104">
    <property type="protein sequence ID" value="EPQ63654.1"/>
    <property type="molecule type" value="Genomic_DNA"/>
</dbReference>
<feature type="chain" id="PRO_5044538892" evidence="3">
    <location>
        <begin position="19"/>
        <end position="219"/>
    </location>
</feature>
<feature type="signal peptide" evidence="3">
    <location>
        <begin position="1"/>
        <end position="18"/>
    </location>
</feature>
<dbReference type="AlphaFoldDB" id="A0A061HFH4"/>
<evidence type="ECO:0000313" key="7">
    <source>
        <dbReference type="Proteomes" id="UP000053110"/>
    </source>
</evidence>
<gene>
    <name evidence="5" type="ORF">BGT96224_222</name>
    <name evidence="6" type="ORF">BGT96224V2_LOCUS4723</name>
</gene>
<dbReference type="EMBL" id="UIGY01000132">
    <property type="protein sequence ID" value="SUZ11559.1"/>
    <property type="molecule type" value="Genomic_DNA"/>
</dbReference>
<evidence type="ECO:0000256" key="2">
    <source>
        <dbReference type="SAM" id="MobiDB-lite"/>
    </source>
</evidence>
<dbReference type="PANTHER" id="PTHR40633">
    <property type="entry name" value="MATRIX PROTEIN, PUTATIVE (AFU_ORTHOLOGUE AFUA_8G05410)-RELATED"/>
    <property type="match status" value="1"/>
</dbReference>
<evidence type="ECO:0000259" key="4">
    <source>
        <dbReference type="Pfam" id="PF10342"/>
    </source>
</evidence>
<dbReference type="Pfam" id="PF10342">
    <property type="entry name" value="Kre9_KNH"/>
    <property type="match status" value="1"/>
</dbReference>
<proteinExistence type="predicted"/>
<sequence>MQTFRAVFVAALISLSEAVRLTNTADQYSDVKAGEPYKITWENASGPVTILLKNGPSTHLQTVSTIASGQTGNSYEWTPPSTLKTDKYAFEITDSGEPNYSVQFTITGDDTPDPMTSSQPIRATGTGTGHPAPSGMSSYTSRISNATSTMTGTYPTGSGGYSGGPSNTTVPHVSSTYMTSTIAASPSSTTVPADANNANGISSPLALVLSTFFAFMFLH</sequence>
<organism evidence="6">
    <name type="scientific">Blumeria graminis f. sp. tritici 96224</name>
    <dbReference type="NCBI Taxonomy" id="1268274"/>
    <lineage>
        <taxon>Eukaryota</taxon>
        <taxon>Fungi</taxon>
        <taxon>Dikarya</taxon>
        <taxon>Ascomycota</taxon>
        <taxon>Pezizomycotina</taxon>
        <taxon>Leotiomycetes</taxon>
        <taxon>Erysiphales</taxon>
        <taxon>Erysiphaceae</taxon>
        <taxon>Blumeria</taxon>
    </lineage>
</organism>
<dbReference type="PANTHER" id="PTHR40633:SF1">
    <property type="entry name" value="GPI ANCHORED SERINE-THREONINE RICH PROTEIN (AFU_ORTHOLOGUE AFUA_1G03630)"/>
    <property type="match status" value="1"/>
</dbReference>
<dbReference type="HOGENOM" id="CLU_065618_0_1_1"/>
<feature type="region of interest" description="Disordered" evidence="2">
    <location>
        <begin position="109"/>
        <end position="137"/>
    </location>
</feature>
<evidence type="ECO:0000313" key="6">
    <source>
        <dbReference type="EMBL" id="SUZ11559.1"/>
    </source>
</evidence>
<reference evidence="7" key="1">
    <citation type="journal article" date="2013" name="Nat. Genet.">
        <title>The wheat powdery mildew genome shows the unique evolution of an obligate biotroph.</title>
        <authorList>
            <person name="Wicker T."/>
            <person name="Oberhaensli S."/>
            <person name="Parlange F."/>
            <person name="Buchmann J.P."/>
            <person name="Shatalina M."/>
            <person name="Roffler S."/>
            <person name="Ben-David R."/>
            <person name="Dolezel J."/>
            <person name="Simkova H."/>
            <person name="Schulze-Lefert P."/>
            <person name="Spanu P.D."/>
            <person name="Bruggmann R."/>
            <person name="Amselem J."/>
            <person name="Quesneville H."/>
            <person name="Ver Loren van Themaat E."/>
            <person name="Paape T."/>
            <person name="Shimizu K.K."/>
            <person name="Keller B."/>
        </authorList>
    </citation>
    <scope>NUCLEOTIDE SEQUENCE [LARGE SCALE GENOMIC DNA]</scope>
    <source>
        <strain evidence="7">96224</strain>
    </source>
</reference>
<keyword evidence="1 3" id="KW-0732">Signal</keyword>
<dbReference type="InterPro" id="IPR052982">
    <property type="entry name" value="SRP1/TIP1-like"/>
</dbReference>
<accession>A0A061HFH4</accession>
<dbReference type="Proteomes" id="UP000053110">
    <property type="component" value="Unassembled WGS sequence"/>
</dbReference>
<protein>
    <submittedName>
        <fullName evidence="6">Bgt-222</fullName>
    </submittedName>
</protein>
<name>A0A061HFH4_BLUGR</name>
<evidence type="ECO:0000256" key="3">
    <source>
        <dbReference type="SAM" id="SignalP"/>
    </source>
</evidence>
<evidence type="ECO:0000313" key="5">
    <source>
        <dbReference type="EMBL" id="EPQ63654.1"/>
    </source>
</evidence>
<feature type="compositionally biased region" description="Polar residues" evidence="2">
    <location>
        <begin position="109"/>
        <end position="121"/>
    </location>
</feature>
<dbReference type="InterPro" id="IPR018466">
    <property type="entry name" value="Kre9/Knh1-like_N"/>
</dbReference>
<reference evidence="5" key="2">
    <citation type="submission" date="2013-01" db="EMBL/GenBank/DDBJ databases">
        <title>The wheat powdery mildew genome reveals unique evolution of an obligate biotroph.</title>
        <authorList>
            <person name="Oberhaensli S."/>
            <person name="Wicker T."/>
            <person name="Keller B."/>
        </authorList>
    </citation>
    <scope>NUCLEOTIDE SEQUENCE</scope>
    <source>
        <strain evidence="5">96224</strain>
    </source>
</reference>
<evidence type="ECO:0000256" key="1">
    <source>
        <dbReference type="ARBA" id="ARBA00022729"/>
    </source>
</evidence>
<reference evidence="6" key="3">
    <citation type="submission" date="2018-07" db="EMBL/GenBank/DDBJ databases">
        <authorList>
            <person name="Quirk P.G."/>
            <person name="Krulwich T.A."/>
        </authorList>
    </citation>
    <scope>NUCLEOTIDE SEQUENCE</scope>
    <source>
        <strain evidence="6">96224</strain>
    </source>
</reference>